<sequence length="55" mass="5928">MAADHASLIRDGSLMLASTRLRQYLIVPAMRADPKPDETLSAFLGQGTITSADPR</sequence>
<gene>
    <name evidence="1" type="ORF">Thiowin_04068</name>
</gene>
<protein>
    <submittedName>
        <fullName evidence="1">Uncharacterized protein</fullName>
    </submittedName>
</protein>
<keyword evidence="2" id="KW-1185">Reference proteome</keyword>
<organism evidence="1 2">
    <name type="scientific">Thiorhodovibrio winogradskyi</name>
    <dbReference type="NCBI Taxonomy" id="77007"/>
    <lineage>
        <taxon>Bacteria</taxon>
        <taxon>Pseudomonadati</taxon>
        <taxon>Pseudomonadota</taxon>
        <taxon>Gammaproteobacteria</taxon>
        <taxon>Chromatiales</taxon>
        <taxon>Chromatiaceae</taxon>
        <taxon>Thiorhodovibrio</taxon>
    </lineage>
</organism>
<evidence type="ECO:0000313" key="1">
    <source>
        <dbReference type="EMBL" id="WPL18966.1"/>
    </source>
</evidence>
<proteinExistence type="predicted"/>
<dbReference type="EMBL" id="CP121472">
    <property type="protein sequence ID" value="WPL18966.1"/>
    <property type="molecule type" value="Genomic_DNA"/>
</dbReference>
<dbReference type="Proteomes" id="UP001432180">
    <property type="component" value="Chromosome"/>
</dbReference>
<evidence type="ECO:0000313" key="2">
    <source>
        <dbReference type="Proteomes" id="UP001432180"/>
    </source>
</evidence>
<name>A0ABZ0SD55_9GAMM</name>
<reference evidence="1 2" key="1">
    <citation type="journal article" date="2023" name="Microorganisms">
        <title>Thiorhodovibrio frisius and Trv. litoralis spp. nov., Two Novel Members from a Clade of Fastidious Purple Sulfur Bacteria That Exhibit Unique Red-Shifted Light-Harvesting Capabilities.</title>
        <authorList>
            <person name="Methner A."/>
            <person name="Kuzyk S.B."/>
            <person name="Petersen J."/>
            <person name="Bauer S."/>
            <person name="Brinkmann H."/>
            <person name="Sichau K."/>
            <person name="Wanner G."/>
            <person name="Wolf J."/>
            <person name="Neumann-Schaal M."/>
            <person name="Henke P."/>
            <person name="Tank M."/>
            <person name="Sproer C."/>
            <person name="Bunk B."/>
            <person name="Overmann J."/>
        </authorList>
    </citation>
    <scope>NUCLEOTIDE SEQUENCE [LARGE SCALE GENOMIC DNA]</scope>
    <source>
        <strain evidence="1 2">DSM 6702</strain>
    </source>
</reference>
<accession>A0ABZ0SD55</accession>